<feature type="compositionally biased region" description="Basic and acidic residues" evidence="1">
    <location>
        <begin position="615"/>
        <end position="625"/>
    </location>
</feature>
<keyword evidence="3" id="KW-0732">Signal</keyword>
<feature type="compositionally biased region" description="Basic and acidic residues" evidence="1">
    <location>
        <begin position="734"/>
        <end position="745"/>
    </location>
</feature>
<dbReference type="HOGENOM" id="CLU_300919_0_0_1"/>
<keyword evidence="2" id="KW-0812">Transmembrane</keyword>
<evidence type="ECO:0000256" key="1">
    <source>
        <dbReference type="SAM" id="MobiDB-lite"/>
    </source>
</evidence>
<feature type="compositionally biased region" description="Low complexity" evidence="1">
    <location>
        <begin position="186"/>
        <end position="195"/>
    </location>
</feature>
<organism evidence="4 5">
    <name type="scientific">Phlebiopsis gigantea (strain 11061_1 CR5-6)</name>
    <name type="common">White-rot fungus</name>
    <name type="synonym">Peniophora gigantea</name>
    <dbReference type="NCBI Taxonomy" id="745531"/>
    <lineage>
        <taxon>Eukaryota</taxon>
        <taxon>Fungi</taxon>
        <taxon>Dikarya</taxon>
        <taxon>Basidiomycota</taxon>
        <taxon>Agaricomycotina</taxon>
        <taxon>Agaricomycetes</taxon>
        <taxon>Polyporales</taxon>
        <taxon>Phanerochaetaceae</taxon>
        <taxon>Phlebiopsis</taxon>
    </lineage>
</organism>
<sequence>MPRSLPLFFFAFILFISLASATPLPQTHDASLSPASAGYLALGLCLPFVLLAILKFAYLRHRRAQTIHTAPDDTPGAARPIPTSISENEKKSPFVGLGLGASSVSAAGVLRLPPGLVHKHTAESSLWHKPGFSSVSRIVGRSDAGKVDLEGYLVGFLGSPAWETRIQVRRDKVARKHIIGLASPSSALSPCSTLSQRPGPHIGPYLSQVSSRRSHSCSASTHFPSSVGTSARSRSRAANYGSVTSNSQPSNSQRSRRSHRRSASISATASHHASASGSGSMQATLSSKATGSRRHSRFSRTGSTGSKTHSRSLSLSFLEMNSPDLVEPAADFARITTMAIESVSGSAFATGTSVGTGRIEDVAHDDLRNPNSTIVIHSERASDGERGTFLRPGQLSLPLSTGHSAPCGITDCASIHPGSPPCPIATPTLPFDSVSGLYPSSASSTRFGLSISSSDVTRKNKPATRDGFYGPRREFETFEVKTVDAHTPQISSQNSPYLSPQYFSPSVLPLSPLSSTRPPASPILEFQYNMPDPAKGKRMSTGSTSSIRLTVSVTPSPSHSSFPNGNPSPSSSPLPSPGLGFLTASFDGKATYLSPTKSSAAKERTKPLNLPRSRTKVDKNDDEANKPANRVSVIGLGLSSSDSPALVKKRQDKDAFESSLSGCATHYRTRSVSPCMPGAMPITPSSGSANTSSSSSSSASKASGKTPSRRRADFSGPTTPNPDAFSLSEGSSGDAKDGHRGTSSEDREEVEGLVFAVDSSSRTGNSSTSKAGPLAENEQELNRKSWQSWDLDDLMTTDGRLDVDAVSAVLGLGATREDDDAWSLEARSVHSVDRSDDVDEQLESSIESLIRQPGSQLYPIIEEEDDGSEAQPAPLLSLQPTSSLAEQARPTSYLVVSGQTQLQIPFLGVGRESMLTVSTLDVRGSVNESVLDLDLSHLNVDGLNLNDLQLDVSGFDVDASGFTTAHGQGVETSLFGLSVVDRREGEDGNVGVAF</sequence>
<evidence type="ECO:0000313" key="5">
    <source>
        <dbReference type="Proteomes" id="UP000053257"/>
    </source>
</evidence>
<name>A0A0C3SD75_PHLG1</name>
<feature type="compositionally biased region" description="Low complexity" evidence="1">
    <location>
        <begin position="207"/>
        <end position="220"/>
    </location>
</feature>
<feature type="region of interest" description="Disordered" evidence="1">
    <location>
        <begin position="594"/>
        <end position="650"/>
    </location>
</feature>
<keyword evidence="5" id="KW-1185">Reference proteome</keyword>
<feature type="compositionally biased region" description="Polar residues" evidence="1">
    <location>
        <begin position="299"/>
        <end position="311"/>
    </location>
</feature>
<reference evidence="4 5" key="1">
    <citation type="journal article" date="2014" name="PLoS Genet.">
        <title>Analysis of the Phlebiopsis gigantea genome, transcriptome and secretome provides insight into its pioneer colonization strategies of wood.</title>
        <authorList>
            <person name="Hori C."/>
            <person name="Ishida T."/>
            <person name="Igarashi K."/>
            <person name="Samejima M."/>
            <person name="Suzuki H."/>
            <person name="Master E."/>
            <person name="Ferreira P."/>
            <person name="Ruiz-Duenas F.J."/>
            <person name="Held B."/>
            <person name="Canessa P."/>
            <person name="Larrondo L.F."/>
            <person name="Schmoll M."/>
            <person name="Druzhinina I.S."/>
            <person name="Kubicek C.P."/>
            <person name="Gaskell J.A."/>
            <person name="Kersten P."/>
            <person name="St John F."/>
            <person name="Glasner J."/>
            <person name="Sabat G."/>
            <person name="Splinter BonDurant S."/>
            <person name="Syed K."/>
            <person name="Yadav J."/>
            <person name="Mgbeahuruike A.C."/>
            <person name="Kovalchuk A."/>
            <person name="Asiegbu F.O."/>
            <person name="Lackner G."/>
            <person name="Hoffmeister D."/>
            <person name="Rencoret J."/>
            <person name="Gutierrez A."/>
            <person name="Sun H."/>
            <person name="Lindquist E."/>
            <person name="Barry K."/>
            <person name="Riley R."/>
            <person name="Grigoriev I.V."/>
            <person name="Henrissat B."/>
            <person name="Kues U."/>
            <person name="Berka R.M."/>
            <person name="Martinez A.T."/>
            <person name="Covert S.F."/>
            <person name="Blanchette R.A."/>
            <person name="Cullen D."/>
        </authorList>
    </citation>
    <scope>NUCLEOTIDE SEQUENCE [LARGE SCALE GENOMIC DNA]</scope>
    <source>
        <strain evidence="4 5">11061_1 CR5-6</strain>
    </source>
</reference>
<feature type="compositionally biased region" description="Low complexity" evidence="1">
    <location>
        <begin position="263"/>
        <end position="280"/>
    </location>
</feature>
<feature type="region of interest" description="Disordered" evidence="1">
    <location>
        <begin position="186"/>
        <end position="311"/>
    </location>
</feature>
<feature type="compositionally biased region" description="Polar residues" evidence="1">
    <location>
        <begin position="281"/>
        <end position="290"/>
    </location>
</feature>
<keyword evidence="2" id="KW-0472">Membrane</keyword>
<gene>
    <name evidence="4" type="ORF">PHLGIDRAFT_323312</name>
</gene>
<feature type="compositionally biased region" description="Low complexity" evidence="1">
    <location>
        <begin position="244"/>
        <end position="253"/>
    </location>
</feature>
<dbReference type="EMBL" id="KN840466">
    <property type="protein sequence ID" value="KIP09435.1"/>
    <property type="molecule type" value="Genomic_DNA"/>
</dbReference>
<feature type="region of interest" description="Disordered" evidence="1">
    <location>
        <begin position="551"/>
        <end position="580"/>
    </location>
</feature>
<feature type="region of interest" description="Disordered" evidence="1">
    <location>
        <begin position="69"/>
        <end position="89"/>
    </location>
</feature>
<feature type="chain" id="PRO_5002181347" evidence="3">
    <location>
        <begin position="22"/>
        <end position="994"/>
    </location>
</feature>
<keyword evidence="2" id="KW-1133">Transmembrane helix</keyword>
<dbReference type="OrthoDB" id="2753667at2759"/>
<evidence type="ECO:0000313" key="4">
    <source>
        <dbReference type="EMBL" id="KIP09435.1"/>
    </source>
</evidence>
<feature type="signal peptide" evidence="3">
    <location>
        <begin position="1"/>
        <end position="21"/>
    </location>
</feature>
<evidence type="ECO:0000256" key="3">
    <source>
        <dbReference type="SAM" id="SignalP"/>
    </source>
</evidence>
<feature type="transmembrane region" description="Helical" evidence="2">
    <location>
        <begin position="37"/>
        <end position="58"/>
    </location>
</feature>
<feature type="compositionally biased region" description="Polar residues" evidence="1">
    <location>
        <begin position="221"/>
        <end position="232"/>
    </location>
</feature>
<dbReference type="AlphaFoldDB" id="A0A0C3SD75"/>
<feature type="compositionally biased region" description="Low complexity" evidence="1">
    <location>
        <begin position="551"/>
        <end position="569"/>
    </location>
</feature>
<proteinExistence type="predicted"/>
<feature type="compositionally biased region" description="Low complexity" evidence="1">
    <location>
        <begin position="683"/>
        <end position="706"/>
    </location>
</feature>
<evidence type="ECO:0000256" key="2">
    <source>
        <dbReference type="SAM" id="Phobius"/>
    </source>
</evidence>
<accession>A0A0C3SD75</accession>
<feature type="compositionally biased region" description="Low complexity" evidence="1">
    <location>
        <begin position="759"/>
        <end position="769"/>
    </location>
</feature>
<protein>
    <submittedName>
        <fullName evidence="4">Uncharacterized protein</fullName>
    </submittedName>
</protein>
<dbReference type="Proteomes" id="UP000053257">
    <property type="component" value="Unassembled WGS sequence"/>
</dbReference>
<feature type="region of interest" description="Disordered" evidence="1">
    <location>
        <begin position="669"/>
        <end position="781"/>
    </location>
</feature>